<keyword evidence="2" id="KW-0326">Glycosidase</keyword>
<sequence>MKTSQLLFALVAGVSTSSALPLKQGWTDFIFTSSVPTSSGTVSKQVEITTSGHSGRNAVPLTGWATRLDVKEGSEIKESERISHAVRPLTGWAIRLDINEEDDGVPEEDSPIIFQTAHATEQPSPFYASDPFTSLSAKAWAWAGQRLFGSKGHRGKTSALNAPFFAAYGDSYVASNSLGVPDPSRLKGFTHYNVAFWTTGDGPADNALDWSQGTKAQRQAIVKAYNSAGIRLGVSAFGATDKPQDRYSNATEMAVVLKSFVKGHSLQGIDIDYEDSNRLQRGEATSWLIPLQRELRNQLPSGDYYITHAPQAPYFNKDLFQLGYDWFNERVGDLVDFYNVQFYNQNSYEDCTGLITSSGNWAPGTSLFELNSQHNVPLEKIVVGKPATNGDADNGYMAPDVLGKCLKKATNKGWNGGVMLWEFKGGNGLNNIISSIKSNAGFQ</sequence>
<feature type="chain" id="PRO_5016306880" evidence="3">
    <location>
        <begin position="20"/>
        <end position="443"/>
    </location>
</feature>
<name>A0A316YQ81_9BASI</name>
<evidence type="ECO:0000256" key="3">
    <source>
        <dbReference type="SAM" id="SignalP"/>
    </source>
</evidence>
<evidence type="ECO:0000313" key="6">
    <source>
        <dbReference type="Proteomes" id="UP000245768"/>
    </source>
</evidence>
<keyword evidence="1 5" id="KW-0378">Hydrolase</keyword>
<dbReference type="Pfam" id="PF00704">
    <property type="entry name" value="Glyco_hydro_18"/>
    <property type="match status" value="1"/>
</dbReference>
<dbReference type="InterPro" id="IPR001223">
    <property type="entry name" value="Glyco_hydro18_cat"/>
</dbReference>
<feature type="domain" description="GH18" evidence="4">
    <location>
        <begin position="163"/>
        <end position="443"/>
    </location>
</feature>
<dbReference type="Proteomes" id="UP000245768">
    <property type="component" value="Unassembled WGS sequence"/>
</dbReference>
<protein>
    <submittedName>
        <fullName evidence="5">Glycoside hydrolase</fullName>
    </submittedName>
</protein>
<dbReference type="EMBL" id="KZ819635">
    <property type="protein sequence ID" value="PWN91282.1"/>
    <property type="molecule type" value="Genomic_DNA"/>
</dbReference>
<dbReference type="PANTHER" id="PTHR45708">
    <property type="entry name" value="ENDOCHITINASE"/>
    <property type="match status" value="1"/>
</dbReference>
<dbReference type="GeneID" id="37042860"/>
<evidence type="ECO:0000256" key="1">
    <source>
        <dbReference type="ARBA" id="ARBA00022801"/>
    </source>
</evidence>
<dbReference type="InterPro" id="IPR017853">
    <property type="entry name" value="GH"/>
</dbReference>
<dbReference type="STRING" id="215250.A0A316YQ81"/>
<evidence type="ECO:0000259" key="4">
    <source>
        <dbReference type="PROSITE" id="PS51910"/>
    </source>
</evidence>
<evidence type="ECO:0000256" key="2">
    <source>
        <dbReference type="ARBA" id="ARBA00023295"/>
    </source>
</evidence>
<evidence type="ECO:0000313" key="5">
    <source>
        <dbReference type="EMBL" id="PWN91282.1"/>
    </source>
</evidence>
<dbReference type="AlphaFoldDB" id="A0A316YQ81"/>
<organism evidence="5 6">
    <name type="scientific">Acaromyces ingoldii</name>
    <dbReference type="NCBI Taxonomy" id="215250"/>
    <lineage>
        <taxon>Eukaryota</taxon>
        <taxon>Fungi</taxon>
        <taxon>Dikarya</taxon>
        <taxon>Basidiomycota</taxon>
        <taxon>Ustilaginomycotina</taxon>
        <taxon>Exobasidiomycetes</taxon>
        <taxon>Exobasidiales</taxon>
        <taxon>Cryptobasidiaceae</taxon>
        <taxon>Acaromyces</taxon>
    </lineage>
</organism>
<gene>
    <name evidence="5" type="ORF">FA10DRAFT_265151</name>
</gene>
<reference evidence="5 6" key="1">
    <citation type="journal article" date="2018" name="Mol. Biol. Evol.">
        <title>Broad Genomic Sampling Reveals a Smut Pathogenic Ancestry of the Fungal Clade Ustilaginomycotina.</title>
        <authorList>
            <person name="Kijpornyongpan T."/>
            <person name="Mondo S.J."/>
            <person name="Barry K."/>
            <person name="Sandor L."/>
            <person name="Lee J."/>
            <person name="Lipzen A."/>
            <person name="Pangilinan J."/>
            <person name="LaButti K."/>
            <person name="Hainaut M."/>
            <person name="Henrissat B."/>
            <person name="Grigoriev I.V."/>
            <person name="Spatafora J.W."/>
            <person name="Aime M.C."/>
        </authorList>
    </citation>
    <scope>NUCLEOTIDE SEQUENCE [LARGE SCALE GENOMIC DNA]</scope>
    <source>
        <strain evidence="5 6">MCA 4198</strain>
    </source>
</reference>
<feature type="signal peptide" evidence="3">
    <location>
        <begin position="1"/>
        <end position="19"/>
    </location>
</feature>
<dbReference type="CDD" id="cd00598">
    <property type="entry name" value="GH18_chitinase-like"/>
    <property type="match status" value="1"/>
</dbReference>
<dbReference type="InterPro" id="IPR050542">
    <property type="entry name" value="Glycosyl_Hydrlase18_Chitinase"/>
</dbReference>
<keyword evidence="6" id="KW-1185">Reference proteome</keyword>
<dbReference type="PANTHER" id="PTHR45708:SF49">
    <property type="entry name" value="ENDOCHITINASE"/>
    <property type="match status" value="1"/>
</dbReference>
<dbReference type="RefSeq" id="XP_025378480.1">
    <property type="nucleotide sequence ID" value="XM_025520944.1"/>
</dbReference>
<proteinExistence type="predicted"/>
<dbReference type="PROSITE" id="PS51910">
    <property type="entry name" value="GH18_2"/>
    <property type="match status" value="1"/>
</dbReference>
<dbReference type="SUPFAM" id="SSF51445">
    <property type="entry name" value="(Trans)glycosidases"/>
    <property type="match status" value="1"/>
</dbReference>
<keyword evidence="3" id="KW-0732">Signal</keyword>
<accession>A0A316YQ81</accession>
<dbReference type="InParanoid" id="A0A316YQ81"/>
<dbReference type="GO" id="GO:0005975">
    <property type="term" value="P:carbohydrate metabolic process"/>
    <property type="evidence" value="ECO:0007669"/>
    <property type="project" value="InterPro"/>
</dbReference>
<dbReference type="OrthoDB" id="3012298at2759"/>
<dbReference type="Gene3D" id="3.20.20.80">
    <property type="entry name" value="Glycosidases"/>
    <property type="match status" value="1"/>
</dbReference>
<dbReference type="GO" id="GO:0016798">
    <property type="term" value="F:hydrolase activity, acting on glycosyl bonds"/>
    <property type="evidence" value="ECO:0007669"/>
    <property type="project" value="UniProtKB-KW"/>
</dbReference>